<dbReference type="InterPro" id="IPR036188">
    <property type="entry name" value="FAD/NAD-bd_sf"/>
</dbReference>
<feature type="domain" description="FAD-binding" evidence="1">
    <location>
        <begin position="9"/>
        <end position="339"/>
    </location>
</feature>
<comment type="caution">
    <text evidence="2">The sequence shown here is derived from an EMBL/GenBank/DDBJ whole genome shotgun (WGS) entry which is preliminary data.</text>
</comment>
<dbReference type="PANTHER" id="PTHR43422">
    <property type="entry name" value="THIAMINE THIAZOLE SYNTHASE"/>
    <property type="match status" value="1"/>
</dbReference>
<dbReference type="PRINTS" id="PR00420">
    <property type="entry name" value="RNGMNOXGNASE"/>
</dbReference>
<sequence length="442" mass="48383">MPALGGHAVVMGAGMAGLLTARALAESYENVTVVERDRPTAPEQERRGVPQGKHAHLLLARGKQVLEQMFPGITDELVANGAASFPVLERFRSQLVGREVRRGHVGEFVSMTRPFLEGHIRRRVEARGGVTLLDGHDVVGLAVRGDRVTGVRVNDGAGERVLDADLVVDAMGRGARSPAWLAQLGHPAPPTDELHVDIGYASRLVRAPEDALGADKGMLIGPKPGLSRAMAMFKVEGDSRWLLTLVGYAGHPPTDEEGFMEFARTVVPDETFAVLKESEPLSEIRRFRFPTSRRRRYEKLRSFPGGLLVAGDAICSFNPIYGQGMSVAALQAAALRRTLMDGEHDLARRYFRAVARVVAPVWRLAVQADLAIPEIQAPRPLSFRITDAYIRRVQRAVSLDEAAASRFFRVTSLVEPPGSLLRPSMAWRALRPRRSAAEAVRP</sequence>
<name>A0A7W3R6T7_9ACTN</name>
<protein>
    <submittedName>
        <fullName evidence="2">2-polyprenyl-6-methoxyphenol hydroxylase-like FAD-dependent oxidoreductase</fullName>
    </submittedName>
</protein>
<accession>A0A7W3R6T7</accession>
<organism evidence="2 3">
    <name type="scientific">Thermomonospora cellulosilytica</name>
    <dbReference type="NCBI Taxonomy" id="1411118"/>
    <lineage>
        <taxon>Bacteria</taxon>
        <taxon>Bacillati</taxon>
        <taxon>Actinomycetota</taxon>
        <taxon>Actinomycetes</taxon>
        <taxon>Streptosporangiales</taxon>
        <taxon>Thermomonosporaceae</taxon>
        <taxon>Thermomonospora</taxon>
    </lineage>
</organism>
<evidence type="ECO:0000313" key="2">
    <source>
        <dbReference type="EMBL" id="MBA9001937.1"/>
    </source>
</evidence>
<evidence type="ECO:0000313" key="3">
    <source>
        <dbReference type="Proteomes" id="UP000539313"/>
    </source>
</evidence>
<dbReference type="PANTHER" id="PTHR43422:SF3">
    <property type="entry name" value="THIAMINE THIAZOLE SYNTHASE"/>
    <property type="match status" value="1"/>
</dbReference>
<dbReference type="AlphaFoldDB" id="A0A7W3R6T7"/>
<dbReference type="EMBL" id="JACJII010000001">
    <property type="protein sequence ID" value="MBA9001937.1"/>
    <property type="molecule type" value="Genomic_DNA"/>
</dbReference>
<dbReference type="Pfam" id="PF01494">
    <property type="entry name" value="FAD_binding_3"/>
    <property type="match status" value="1"/>
</dbReference>
<dbReference type="GO" id="GO:0071949">
    <property type="term" value="F:FAD binding"/>
    <property type="evidence" value="ECO:0007669"/>
    <property type="project" value="InterPro"/>
</dbReference>
<dbReference type="RefSeq" id="WP_182704109.1">
    <property type="nucleotide sequence ID" value="NZ_JACJII010000001.1"/>
</dbReference>
<dbReference type="SUPFAM" id="SSF51905">
    <property type="entry name" value="FAD/NAD(P)-binding domain"/>
    <property type="match status" value="1"/>
</dbReference>
<reference evidence="2 3" key="1">
    <citation type="submission" date="2020-08" db="EMBL/GenBank/DDBJ databases">
        <title>Sequencing the genomes of 1000 actinobacteria strains.</title>
        <authorList>
            <person name="Klenk H.-P."/>
        </authorList>
    </citation>
    <scope>NUCLEOTIDE SEQUENCE [LARGE SCALE GENOMIC DNA]</scope>
    <source>
        <strain evidence="2 3">DSM 45823</strain>
    </source>
</reference>
<dbReference type="Proteomes" id="UP000539313">
    <property type="component" value="Unassembled WGS sequence"/>
</dbReference>
<dbReference type="Gene3D" id="3.50.50.60">
    <property type="entry name" value="FAD/NAD(P)-binding domain"/>
    <property type="match status" value="3"/>
</dbReference>
<evidence type="ECO:0000259" key="1">
    <source>
        <dbReference type="Pfam" id="PF01494"/>
    </source>
</evidence>
<dbReference type="InterPro" id="IPR002938">
    <property type="entry name" value="FAD-bd"/>
</dbReference>
<keyword evidence="3" id="KW-1185">Reference proteome</keyword>
<proteinExistence type="predicted"/>
<gene>
    <name evidence="2" type="ORF">HNR21_000819</name>
</gene>